<sequence>MELWLLRELLLYVNDVTRTWEAGTDMRQRHSAPASAEACLKYVPISRLLNETSTSPAAELELVDPIRVCSQDIPHAKEQSIARARRVMLADKIRQPVDCTQWPANQPTQTGRQTDHREDGILCKSRSCRCFPTFWDRLRPPEARSSPRSLQPQWITRDESKGAKQRAQGKDKVDSASKHLPNRRSAQTRKPTGPQQLPCR</sequence>
<dbReference type="GeneID" id="28863435"/>
<organism evidence="2 3">
    <name type="scientific">Colletotrichum higginsianum (strain IMI 349063)</name>
    <name type="common">Crucifer anthracnose fungus</name>
    <dbReference type="NCBI Taxonomy" id="759273"/>
    <lineage>
        <taxon>Eukaryota</taxon>
        <taxon>Fungi</taxon>
        <taxon>Dikarya</taxon>
        <taxon>Ascomycota</taxon>
        <taxon>Pezizomycotina</taxon>
        <taxon>Sordariomycetes</taxon>
        <taxon>Hypocreomycetidae</taxon>
        <taxon>Glomerellales</taxon>
        <taxon>Glomerellaceae</taxon>
        <taxon>Colletotrichum</taxon>
        <taxon>Colletotrichum destructivum species complex</taxon>
    </lineage>
</organism>
<protein>
    <submittedName>
        <fullName evidence="2">Uncharacterized protein</fullName>
    </submittedName>
</protein>
<dbReference type="AlphaFoldDB" id="A0A1B7YIZ8"/>
<feature type="compositionally biased region" description="Basic and acidic residues" evidence="1">
    <location>
        <begin position="156"/>
        <end position="177"/>
    </location>
</feature>
<reference evidence="3" key="1">
    <citation type="journal article" date="2017" name="BMC Genomics">
        <title>Gapless genome assembly of Colletotrichum higginsianum reveals chromosome structure and association of transposable elements with secondary metabolite gene clusters.</title>
        <authorList>
            <person name="Dallery J.-F."/>
            <person name="Lapalu N."/>
            <person name="Zampounis A."/>
            <person name="Pigne S."/>
            <person name="Luyten I."/>
            <person name="Amselem J."/>
            <person name="Wittenberg A.H.J."/>
            <person name="Zhou S."/>
            <person name="de Queiroz M.V."/>
            <person name="Robin G.P."/>
            <person name="Auger A."/>
            <person name="Hainaut M."/>
            <person name="Henrissat B."/>
            <person name="Kim K.-T."/>
            <person name="Lee Y.-H."/>
            <person name="Lespinet O."/>
            <person name="Schwartz D.C."/>
            <person name="Thon M.R."/>
            <person name="O'Connell R.J."/>
        </authorList>
    </citation>
    <scope>NUCLEOTIDE SEQUENCE [LARGE SCALE GENOMIC DNA]</scope>
    <source>
        <strain evidence="3">IMI 349063</strain>
    </source>
</reference>
<evidence type="ECO:0000313" key="2">
    <source>
        <dbReference type="EMBL" id="OBR12057.1"/>
    </source>
</evidence>
<evidence type="ECO:0000313" key="3">
    <source>
        <dbReference type="Proteomes" id="UP000092177"/>
    </source>
</evidence>
<feature type="compositionally biased region" description="Polar residues" evidence="1">
    <location>
        <begin position="184"/>
        <end position="200"/>
    </location>
</feature>
<name>A0A1B7YIZ8_COLHI</name>
<dbReference type="Proteomes" id="UP000092177">
    <property type="component" value="Chromosome 3"/>
</dbReference>
<dbReference type="EMBL" id="LTAN01000003">
    <property type="protein sequence ID" value="OBR12057.1"/>
    <property type="molecule type" value="Genomic_DNA"/>
</dbReference>
<proteinExistence type="predicted"/>
<feature type="region of interest" description="Disordered" evidence="1">
    <location>
        <begin position="141"/>
        <end position="200"/>
    </location>
</feature>
<dbReference type="RefSeq" id="XP_018160574.1">
    <property type="nucleotide sequence ID" value="XM_018299328.1"/>
</dbReference>
<dbReference type="KEGG" id="chig:CH63R_04353"/>
<comment type="caution">
    <text evidence="2">The sequence shown here is derived from an EMBL/GenBank/DDBJ whole genome shotgun (WGS) entry which is preliminary data.</text>
</comment>
<evidence type="ECO:0000256" key="1">
    <source>
        <dbReference type="SAM" id="MobiDB-lite"/>
    </source>
</evidence>
<dbReference type="VEuPathDB" id="FungiDB:CH63R_04353"/>
<gene>
    <name evidence="2" type="ORF">CH63R_04353</name>
</gene>
<accession>A0A1B7YIZ8</accession>
<keyword evidence="3" id="KW-1185">Reference proteome</keyword>